<dbReference type="InterPro" id="IPR019434">
    <property type="entry name" value="DUF2423"/>
</dbReference>
<evidence type="ECO:0000313" key="3">
    <source>
        <dbReference type="Proteomes" id="UP000186601"/>
    </source>
</evidence>
<organism evidence="2 3">
    <name type="scientific">Hermanssonia centrifuga</name>
    <dbReference type="NCBI Taxonomy" id="98765"/>
    <lineage>
        <taxon>Eukaryota</taxon>
        <taxon>Fungi</taxon>
        <taxon>Dikarya</taxon>
        <taxon>Basidiomycota</taxon>
        <taxon>Agaricomycotina</taxon>
        <taxon>Agaricomycetes</taxon>
        <taxon>Polyporales</taxon>
        <taxon>Meruliaceae</taxon>
        <taxon>Hermanssonia</taxon>
    </lineage>
</organism>
<protein>
    <recommendedName>
        <fullName evidence="1">DUF2423 domain-containing protein</fullName>
    </recommendedName>
</protein>
<dbReference type="EMBL" id="MLYV02001069">
    <property type="protein sequence ID" value="PSR73663.1"/>
    <property type="molecule type" value="Genomic_DNA"/>
</dbReference>
<accession>A0A2R6NMP5</accession>
<dbReference type="Pfam" id="PF10338">
    <property type="entry name" value="YBL028C_N"/>
    <property type="match status" value="1"/>
</dbReference>
<gene>
    <name evidence="2" type="ORF">PHLCEN_2v10582</name>
</gene>
<sequence>MGKSTRSKVKRHFRAQKREHGVYAAVEAARLNRLHQKLKIISTKANEAEEVDEIDEEKMRGWYWLSSLGLLDLADVTAERLGELFGGRCTAGVTSGADARNCGRQEEDYTMLNHLFGNHEVNDGC</sequence>
<evidence type="ECO:0000259" key="1">
    <source>
        <dbReference type="Pfam" id="PF10338"/>
    </source>
</evidence>
<dbReference type="STRING" id="98765.A0A2R6NMP5"/>
<dbReference type="Proteomes" id="UP000186601">
    <property type="component" value="Unassembled WGS sequence"/>
</dbReference>
<feature type="domain" description="DUF2423" evidence="1">
    <location>
        <begin position="1"/>
        <end position="39"/>
    </location>
</feature>
<dbReference type="OrthoDB" id="2802618at2759"/>
<dbReference type="AlphaFoldDB" id="A0A2R6NMP5"/>
<keyword evidence="3" id="KW-1185">Reference proteome</keyword>
<proteinExistence type="predicted"/>
<reference evidence="2 3" key="1">
    <citation type="submission" date="2018-02" db="EMBL/GenBank/DDBJ databases">
        <title>Genome sequence of the basidiomycete white-rot fungus Phlebia centrifuga.</title>
        <authorList>
            <person name="Granchi Z."/>
            <person name="Peng M."/>
            <person name="de Vries R.P."/>
            <person name="Hilden K."/>
            <person name="Makela M.R."/>
            <person name="Grigoriev I."/>
            <person name="Riley R."/>
        </authorList>
    </citation>
    <scope>NUCLEOTIDE SEQUENCE [LARGE SCALE GENOMIC DNA]</scope>
    <source>
        <strain evidence="2 3">FBCC195</strain>
    </source>
</reference>
<name>A0A2R6NMP5_9APHY</name>
<comment type="caution">
    <text evidence="2">The sequence shown here is derived from an EMBL/GenBank/DDBJ whole genome shotgun (WGS) entry which is preliminary data.</text>
</comment>
<evidence type="ECO:0000313" key="2">
    <source>
        <dbReference type="EMBL" id="PSR73663.1"/>
    </source>
</evidence>